<accession>A0ABD2Q656</accession>
<sequence length="93" mass="10503">MVMGNSYGYYNSYGYNGQIEARKTMDAAGKRKTVYAPAFPWSFDGLHNLVIETGGNVYYIGVLDVMVLRSGLGVTYLDIPEGNWVRNYDYIQL</sequence>
<evidence type="ECO:0000313" key="2">
    <source>
        <dbReference type="Proteomes" id="UP001626550"/>
    </source>
</evidence>
<proteinExistence type="predicted"/>
<evidence type="ECO:0000313" key="1">
    <source>
        <dbReference type="EMBL" id="KAL3315061.1"/>
    </source>
</evidence>
<keyword evidence="2" id="KW-1185">Reference proteome</keyword>
<comment type="caution">
    <text evidence="1">The sequence shown here is derived from an EMBL/GenBank/DDBJ whole genome shotgun (WGS) entry which is preliminary data.</text>
</comment>
<reference evidence="1 2" key="1">
    <citation type="submission" date="2024-11" db="EMBL/GenBank/DDBJ databases">
        <title>Adaptive evolution of stress response genes in parasites aligns with host niche diversity.</title>
        <authorList>
            <person name="Hahn C."/>
            <person name="Resl P."/>
        </authorList>
    </citation>
    <scope>NUCLEOTIDE SEQUENCE [LARGE SCALE GENOMIC DNA]</scope>
    <source>
        <strain evidence="1">EGGRZ-B1_66</strain>
        <tissue evidence="1">Body</tissue>
    </source>
</reference>
<dbReference type="Proteomes" id="UP001626550">
    <property type="component" value="Unassembled WGS sequence"/>
</dbReference>
<name>A0ABD2Q656_9PLAT</name>
<gene>
    <name evidence="1" type="ORF">Ciccas_006312</name>
</gene>
<dbReference type="AlphaFoldDB" id="A0ABD2Q656"/>
<protein>
    <submittedName>
        <fullName evidence="1">Uncharacterized protein</fullName>
    </submittedName>
</protein>
<dbReference type="EMBL" id="JBJKFK010000837">
    <property type="protein sequence ID" value="KAL3315061.1"/>
    <property type="molecule type" value="Genomic_DNA"/>
</dbReference>
<organism evidence="1 2">
    <name type="scientific">Cichlidogyrus casuarinus</name>
    <dbReference type="NCBI Taxonomy" id="1844966"/>
    <lineage>
        <taxon>Eukaryota</taxon>
        <taxon>Metazoa</taxon>
        <taxon>Spiralia</taxon>
        <taxon>Lophotrochozoa</taxon>
        <taxon>Platyhelminthes</taxon>
        <taxon>Monogenea</taxon>
        <taxon>Monopisthocotylea</taxon>
        <taxon>Dactylogyridea</taxon>
        <taxon>Ancyrocephalidae</taxon>
        <taxon>Cichlidogyrus</taxon>
    </lineage>
</organism>